<dbReference type="AlphaFoldDB" id="A0AAN2BJ16"/>
<evidence type="ECO:0000256" key="3">
    <source>
        <dbReference type="ARBA" id="ARBA00006171"/>
    </source>
</evidence>
<dbReference type="SFLD" id="SFLDG01129">
    <property type="entry name" value="C1.5:_HAD__Beta-PGM__Phosphata"/>
    <property type="match status" value="1"/>
</dbReference>
<dbReference type="InterPro" id="IPR036412">
    <property type="entry name" value="HAD-like_sf"/>
</dbReference>
<dbReference type="RefSeq" id="WP_236985950.1">
    <property type="nucleotide sequence ID" value="NZ_AP023086.1"/>
</dbReference>
<evidence type="ECO:0000313" key="6">
    <source>
        <dbReference type="Proteomes" id="UP001320119"/>
    </source>
</evidence>
<dbReference type="GO" id="GO:0005829">
    <property type="term" value="C:cytosol"/>
    <property type="evidence" value="ECO:0007669"/>
    <property type="project" value="TreeGrafter"/>
</dbReference>
<dbReference type="GO" id="GO:0006281">
    <property type="term" value="P:DNA repair"/>
    <property type="evidence" value="ECO:0007669"/>
    <property type="project" value="TreeGrafter"/>
</dbReference>
<dbReference type="PANTHER" id="PTHR43434:SF1">
    <property type="entry name" value="PHOSPHOGLYCOLATE PHOSPHATASE"/>
    <property type="match status" value="1"/>
</dbReference>
<proteinExistence type="inferred from homology"/>
<dbReference type="EMBL" id="AP023086">
    <property type="protein sequence ID" value="BCD96451.1"/>
    <property type="molecule type" value="Genomic_DNA"/>
</dbReference>
<organism evidence="5 6">
    <name type="scientific">Marinagarivorans cellulosilyticus</name>
    <dbReference type="NCBI Taxonomy" id="2721545"/>
    <lineage>
        <taxon>Bacteria</taxon>
        <taxon>Pseudomonadati</taxon>
        <taxon>Pseudomonadota</taxon>
        <taxon>Gammaproteobacteria</taxon>
        <taxon>Cellvibrionales</taxon>
        <taxon>Cellvibrionaceae</taxon>
        <taxon>Marinagarivorans</taxon>
    </lineage>
</organism>
<dbReference type="Gene3D" id="1.10.150.240">
    <property type="entry name" value="Putative phosphatase, domain 2"/>
    <property type="match status" value="1"/>
</dbReference>
<dbReference type="GO" id="GO:0008967">
    <property type="term" value="F:phosphoglycolate phosphatase activity"/>
    <property type="evidence" value="ECO:0007669"/>
    <property type="project" value="UniProtKB-EC"/>
</dbReference>
<dbReference type="InterPro" id="IPR050155">
    <property type="entry name" value="HAD-like_hydrolase_sf"/>
</dbReference>
<comment type="catalytic activity">
    <reaction evidence="1">
        <text>2-phosphoglycolate + H2O = glycolate + phosphate</text>
        <dbReference type="Rhea" id="RHEA:14369"/>
        <dbReference type="ChEBI" id="CHEBI:15377"/>
        <dbReference type="ChEBI" id="CHEBI:29805"/>
        <dbReference type="ChEBI" id="CHEBI:43474"/>
        <dbReference type="ChEBI" id="CHEBI:58033"/>
        <dbReference type="EC" id="3.1.3.18"/>
    </reaction>
</comment>
<dbReference type="KEGG" id="marq:MARGE09_P0651"/>
<accession>A0AAN2BJ16</accession>
<dbReference type="FunFam" id="3.40.50.1000:FF:000022">
    <property type="entry name" value="Phosphoglycolate phosphatase"/>
    <property type="match status" value="1"/>
</dbReference>
<name>A0AAN2BJ16_9GAMM</name>
<reference evidence="5 6" key="1">
    <citation type="journal article" date="2022" name="IScience">
        <title>An ultrasensitive nanofiber-based assay for enzymatic hydrolysis and deep-sea microbial degradation of cellulose.</title>
        <authorList>
            <person name="Tsudome M."/>
            <person name="Tachioka M."/>
            <person name="Miyazaki M."/>
            <person name="Uchimura K."/>
            <person name="Tsuda M."/>
            <person name="Takaki Y."/>
            <person name="Deguchi S."/>
        </authorList>
    </citation>
    <scope>NUCLEOTIDE SEQUENCE [LARGE SCALE GENOMIC DNA]</scope>
    <source>
        <strain evidence="5 6">GE09</strain>
    </source>
</reference>
<comment type="pathway">
    <text evidence="2">Organic acid metabolism; glycolate biosynthesis; glycolate from 2-phosphoglycolate: step 1/1.</text>
</comment>
<dbReference type="Proteomes" id="UP001320119">
    <property type="component" value="Chromosome"/>
</dbReference>
<dbReference type="EC" id="3.1.3.18" evidence="4"/>
<evidence type="ECO:0000256" key="4">
    <source>
        <dbReference type="ARBA" id="ARBA00013078"/>
    </source>
</evidence>
<dbReference type="Gene3D" id="3.40.50.1000">
    <property type="entry name" value="HAD superfamily/HAD-like"/>
    <property type="match status" value="1"/>
</dbReference>
<sequence>MKKKALPQLFIYDLDGTLIDSVPSISQAINLALQETFAITAPEALVRSWVGNGSKMLASRAHTYAKQTLGEAGASATLDALHHGFLHHYSCHINNPNPVFEGVRTLLNRIDQAGIAQAVATNKPQQFVPALLKNAALAPYISAIVGGNSLPERKPHPMPLEYLCRRFHCQPHQAIMIGDSESDALSAQRAGIPCWLVEQGYSQGIDLHKLGAQNVFKDMQVLLAHVETFFSH</sequence>
<dbReference type="InterPro" id="IPR041492">
    <property type="entry name" value="HAD_2"/>
</dbReference>
<dbReference type="NCBIfam" id="TIGR01549">
    <property type="entry name" value="HAD-SF-IA-v1"/>
    <property type="match status" value="1"/>
</dbReference>
<dbReference type="SUPFAM" id="SSF56784">
    <property type="entry name" value="HAD-like"/>
    <property type="match status" value="1"/>
</dbReference>
<dbReference type="InterPro" id="IPR023214">
    <property type="entry name" value="HAD_sf"/>
</dbReference>
<dbReference type="InterPro" id="IPR023198">
    <property type="entry name" value="PGP-like_dom2"/>
</dbReference>
<evidence type="ECO:0000256" key="2">
    <source>
        <dbReference type="ARBA" id="ARBA00004818"/>
    </source>
</evidence>
<dbReference type="PANTHER" id="PTHR43434">
    <property type="entry name" value="PHOSPHOGLYCOLATE PHOSPHATASE"/>
    <property type="match status" value="1"/>
</dbReference>
<protein>
    <recommendedName>
        <fullName evidence="4">phosphoglycolate phosphatase</fullName>
        <ecNumber evidence="4">3.1.3.18</ecNumber>
    </recommendedName>
</protein>
<evidence type="ECO:0000313" key="5">
    <source>
        <dbReference type="EMBL" id="BCD96451.1"/>
    </source>
</evidence>
<keyword evidence="6" id="KW-1185">Reference proteome</keyword>
<evidence type="ECO:0000256" key="1">
    <source>
        <dbReference type="ARBA" id="ARBA00000830"/>
    </source>
</evidence>
<comment type="similarity">
    <text evidence="3">Belongs to the HAD-like hydrolase superfamily. CbbY/CbbZ/Gph/YieH family.</text>
</comment>
<dbReference type="Pfam" id="PF13419">
    <property type="entry name" value="HAD_2"/>
    <property type="match status" value="1"/>
</dbReference>
<dbReference type="InterPro" id="IPR006439">
    <property type="entry name" value="HAD-SF_hydro_IA"/>
</dbReference>
<gene>
    <name evidence="5" type="ORF">MARGE09_P0651</name>
</gene>
<keyword evidence="5" id="KW-0378">Hydrolase</keyword>
<dbReference type="SFLD" id="SFLDS00003">
    <property type="entry name" value="Haloacid_Dehalogenase"/>
    <property type="match status" value="1"/>
</dbReference>